<dbReference type="Proteomes" id="UP001289374">
    <property type="component" value="Unassembled WGS sequence"/>
</dbReference>
<sequence length="247" mass="27739">MGNSATAEVMEKGKVLLKLTSGKTLALLDVLYVPSLRRNLISGSLLNKVGLKIVLEADKVIITRNDDFIGKGPDIAYAVSRLSRNTHNPNIEHRDALPSLLKFLKVLLVVMYLPWVVERYFGNLPNKHVLLARSTMKSEFIALELVGQEAEWLRNLVGDIPLWGFTVPVSLHCDSQAAIGIANNYAYNSKRRHIRLRHSAVKELLKNGIISMDYVRFERNLADPLTKGLTRRIILETSRAMGLKSLE</sequence>
<dbReference type="InterPro" id="IPR054722">
    <property type="entry name" value="PolX-like_BBD"/>
</dbReference>
<feature type="domain" description="Retrovirus-related Pol polyprotein from transposon TNT 1-94-like beta-barrel" evidence="1">
    <location>
        <begin position="1"/>
        <end position="50"/>
    </location>
</feature>
<organism evidence="2 3">
    <name type="scientific">Sesamum angolense</name>
    <dbReference type="NCBI Taxonomy" id="2727404"/>
    <lineage>
        <taxon>Eukaryota</taxon>
        <taxon>Viridiplantae</taxon>
        <taxon>Streptophyta</taxon>
        <taxon>Embryophyta</taxon>
        <taxon>Tracheophyta</taxon>
        <taxon>Spermatophyta</taxon>
        <taxon>Magnoliopsida</taxon>
        <taxon>eudicotyledons</taxon>
        <taxon>Gunneridae</taxon>
        <taxon>Pentapetalae</taxon>
        <taxon>asterids</taxon>
        <taxon>lamiids</taxon>
        <taxon>Lamiales</taxon>
        <taxon>Pedaliaceae</taxon>
        <taxon>Sesamum</taxon>
    </lineage>
</organism>
<evidence type="ECO:0000313" key="2">
    <source>
        <dbReference type="EMBL" id="KAK4400300.1"/>
    </source>
</evidence>
<reference evidence="2" key="2">
    <citation type="journal article" date="2024" name="Plant">
        <title>Genomic evolution and insights into agronomic trait innovations of Sesamum species.</title>
        <authorList>
            <person name="Miao H."/>
            <person name="Wang L."/>
            <person name="Qu L."/>
            <person name="Liu H."/>
            <person name="Sun Y."/>
            <person name="Le M."/>
            <person name="Wang Q."/>
            <person name="Wei S."/>
            <person name="Zheng Y."/>
            <person name="Lin W."/>
            <person name="Duan Y."/>
            <person name="Cao H."/>
            <person name="Xiong S."/>
            <person name="Wang X."/>
            <person name="Wei L."/>
            <person name="Li C."/>
            <person name="Ma Q."/>
            <person name="Ju M."/>
            <person name="Zhao R."/>
            <person name="Li G."/>
            <person name="Mu C."/>
            <person name="Tian Q."/>
            <person name="Mei H."/>
            <person name="Zhang T."/>
            <person name="Gao T."/>
            <person name="Zhang H."/>
        </authorList>
    </citation>
    <scope>NUCLEOTIDE SEQUENCE</scope>
    <source>
        <strain evidence="2">K16</strain>
    </source>
</reference>
<comment type="caution">
    <text evidence="2">The sequence shown here is derived from an EMBL/GenBank/DDBJ whole genome shotgun (WGS) entry which is preliminary data.</text>
</comment>
<reference evidence="2" key="1">
    <citation type="submission" date="2020-06" db="EMBL/GenBank/DDBJ databases">
        <authorList>
            <person name="Li T."/>
            <person name="Hu X."/>
            <person name="Zhang T."/>
            <person name="Song X."/>
            <person name="Zhang H."/>
            <person name="Dai N."/>
            <person name="Sheng W."/>
            <person name="Hou X."/>
            <person name="Wei L."/>
        </authorList>
    </citation>
    <scope>NUCLEOTIDE SEQUENCE</scope>
    <source>
        <strain evidence="2">K16</strain>
        <tissue evidence="2">Leaf</tissue>
    </source>
</reference>
<proteinExistence type="predicted"/>
<accession>A0AAE1WVA3</accession>
<dbReference type="PANTHER" id="PTHR47592:SF27">
    <property type="entry name" value="OS08G0421700 PROTEIN"/>
    <property type="match status" value="1"/>
</dbReference>
<dbReference type="Pfam" id="PF22936">
    <property type="entry name" value="Pol_BBD"/>
    <property type="match status" value="1"/>
</dbReference>
<keyword evidence="3" id="KW-1185">Reference proteome</keyword>
<dbReference type="CDD" id="cd09272">
    <property type="entry name" value="RNase_HI_RT_Ty1"/>
    <property type="match status" value="1"/>
</dbReference>
<dbReference type="PANTHER" id="PTHR47592">
    <property type="entry name" value="PBF68 PROTEIN"/>
    <property type="match status" value="1"/>
</dbReference>
<evidence type="ECO:0000259" key="1">
    <source>
        <dbReference type="Pfam" id="PF22936"/>
    </source>
</evidence>
<dbReference type="EMBL" id="JACGWL010000006">
    <property type="protein sequence ID" value="KAK4400300.1"/>
    <property type="molecule type" value="Genomic_DNA"/>
</dbReference>
<protein>
    <submittedName>
        <fullName evidence="2">Retrovirus-related Pol polyprotein from transposon RE1</fullName>
    </submittedName>
</protein>
<gene>
    <name evidence="2" type="ORF">Sango_1136100</name>
</gene>
<dbReference type="AlphaFoldDB" id="A0AAE1WVA3"/>
<evidence type="ECO:0000313" key="3">
    <source>
        <dbReference type="Proteomes" id="UP001289374"/>
    </source>
</evidence>
<name>A0AAE1WVA3_9LAMI</name>